<proteinExistence type="predicted"/>
<dbReference type="AlphaFoldDB" id="A0A9W6VRP0"/>
<dbReference type="InterPro" id="IPR001959">
    <property type="entry name" value="Transposase"/>
</dbReference>
<sequence>MIPPPIDGPGTGAVVGVDRGVAVSAALSTGEPSSVPGLRETEAERQGRLQRRLARAAQGSNRRKRAKIAIARLKARQTNRRKDWVEKTSTDLARRFDLIRLEDLKIGDMVRSARGTIAAPGVNVRAKAGLNRSIHAAGWGRLATRLEHEAACGHTDHADVNAAKNIAAGRAVTCLPRPTDPDRPPLRGALQP</sequence>
<dbReference type="RefSeq" id="WP_285623286.1">
    <property type="nucleotide sequence ID" value="NZ_BSTJ01000004.1"/>
</dbReference>
<evidence type="ECO:0000259" key="2">
    <source>
        <dbReference type="Pfam" id="PF01385"/>
    </source>
</evidence>
<evidence type="ECO:0000256" key="1">
    <source>
        <dbReference type="SAM" id="MobiDB-lite"/>
    </source>
</evidence>
<name>A0A9W6VRP0_9ACTN</name>
<accession>A0A9W6VRP0</accession>
<evidence type="ECO:0000313" key="4">
    <source>
        <dbReference type="Proteomes" id="UP001165135"/>
    </source>
</evidence>
<feature type="domain" description="Probable transposase IS891/IS1136/IS1341" evidence="2">
    <location>
        <begin position="11"/>
        <end position="112"/>
    </location>
</feature>
<dbReference type="Proteomes" id="UP001165135">
    <property type="component" value="Unassembled WGS sequence"/>
</dbReference>
<protein>
    <recommendedName>
        <fullName evidence="2">Probable transposase IS891/IS1136/IS1341 domain-containing protein</fullName>
    </recommendedName>
</protein>
<evidence type="ECO:0000313" key="3">
    <source>
        <dbReference type="EMBL" id="GLY75816.1"/>
    </source>
</evidence>
<feature type="region of interest" description="Disordered" evidence="1">
    <location>
        <begin position="173"/>
        <end position="192"/>
    </location>
</feature>
<gene>
    <name evidence="3" type="ORF">Airi01_040830</name>
</gene>
<comment type="caution">
    <text evidence="3">The sequence shown here is derived from an EMBL/GenBank/DDBJ whole genome shotgun (WGS) entry which is preliminary data.</text>
</comment>
<dbReference type="EMBL" id="BSTJ01000004">
    <property type="protein sequence ID" value="GLY75816.1"/>
    <property type="molecule type" value="Genomic_DNA"/>
</dbReference>
<organism evidence="3 4">
    <name type="scientific">Actinoallomurus iriomotensis</name>
    <dbReference type="NCBI Taxonomy" id="478107"/>
    <lineage>
        <taxon>Bacteria</taxon>
        <taxon>Bacillati</taxon>
        <taxon>Actinomycetota</taxon>
        <taxon>Actinomycetes</taxon>
        <taxon>Streptosporangiales</taxon>
        <taxon>Thermomonosporaceae</taxon>
        <taxon>Actinoallomurus</taxon>
    </lineage>
</organism>
<reference evidence="3" key="1">
    <citation type="submission" date="2023-03" db="EMBL/GenBank/DDBJ databases">
        <title>Actinoallomurus iriomotensis NBRC 103681.</title>
        <authorList>
            <person name="Ichikawa N."/>
            <person name="Sato H."/>
            <person name="Tonouchi N."/>
        </authorList>
    </citation>
    <scope>NUCLEOTIDE SEQUENCE</scope>
    <source>
        <strain evidence="3">NBRC 103681</strain>
    </source>
</reference>
<dbReference type="Pfam" id="PF01385">
    <property type="entry name" value="OrfB_IS605"/>
    <property type="match status" value="1"/>
</dbReference>